<keyword evidence="3" id="KW-1185">Reference proteome</keyword>
<dbReference type="SUPFAM" id="SSF53756">
    <property type="entry name" value="UDP-Glycosyltransferase/glycogen phosphorylase"/>
    <property type="match status" value="1"/>
</dbReference>
<dbReference type="PANTHER" id="PTHR12526">
    <property type="entry name" value="GLYCOSYLTRANSFERASE"/>
    <property type="match status" value="1"/>
</dbReference>
<dbReference type="Gene3D" id="3.40.50.2000">
    <property type="entry name" value="Glycogen Phosphorylase B"/>
    <property type="match status" value="3"/>
</dbReference>
<evidence type="ECO:0000313" key="2">
    <source>
        <dbReference type="EMBL" id="SEC49513.1"/>
    </source>
</evidence>
<dbReference type="Proteomes" id="UP000183155">
    <property type="component" value="Unassembled WGS sequence"/>
</dbReference>
<feature type="domain" description="Glycosyl transferase family 1" evidence="1">
    <location>
        <begin position="279"/>
        <end position="427"/>
    </location>
</feature>
<organism evidence="2 3">
    <name type="scientific">Pseudomonas taetrolens</name>
    <dbReference type="NCBI Taxonomy" id="47884"/>
    <lineage>
        <taxon>Bacteria</taxon>
        <taxon>Pseudomonadati</taxon>
        <taxon>Pseudomonadota</taxon>
        <taxon>Gammaproteobacteria</taxon>
        <taxon>Pseudomonadales</taxon>
        <taxon>Pseudomonadaceae</taxon>
        <taxon>Pseudomonas</taxon>
    </lineage>
</organism>
<name>A0A1H4SZ87_PSETA</name>
<dbReference type="InterPro" id="IPR001296">
    <property type="entry name" value="Glyco_trans_1"/>
</dbReference>
<dbReference type="RefSeq" id="WP_231995579.1">
    <property type="nucleotide sequence ID" value="NZ_FNRS01000001.1"/>
</dbReference>
<dbReference type="Pfam" id="PF00534">
    <property type="entry name" value="Glycos_transf_1"/>
    <property type="match status" value="1"/>
</dbReference>
<comment type="caution">
    <text evidence="2">The sequence shown here is derived from an EMBL/GenBank/DDBJ whole genome shotgun (WGS) entry which is preliminary data.</text>
</comment>
<dbReference type="EMBL" id="FNRS01000001">
    <property type="protein sequence ID" value="SEC49513.1"/>
    <property type="molecule type" value="Genomic_DNA"/>
</dbReference>
<sequence length="557" mass="60975">MSGFFFKRKKNIQIISVLNKLSSQSGGVTRVSLARAKSLAERGFRSIIATVEYDPLLLDSIKALRSDERLGDAVGIMNFFIYFAKLSRASAGAGSISDYFADPEVVELARRSRYVGISGLRSNEYLNSEGRVFAREIVDLTGEIVSIQLDIPGRETVNFLTRDDAYSYWLDEVSGYGKFTVFIADASSRAEVVSKLTAVNARTVLTLHGNHFARPFVFGSNVTGISGKIIDNARFCDSLVVLTNAQKADLVKQFPSLNHLEVIPNSVSRDVPPSLARSGNKFVVVSRLESVKNIDMVVRAFKIALAENDSLCLDIWGHGSRGGHIQALIDANGMTGRVVLRGYANPVSEVFIQARASLSASVSEGFGLSILESMAFGCPVISLSSNYGPVELIKNDVNGYLVHDEREMAEKILRLAKDDVSHASMSSGGVKTADEHSPSKVADKWVRLINKLTAPGWVSKTARSSVSLRNASPSIGGNIIIKSYTQEELSVYRRLQVMRVDRSKKIGGVACLIESGIYDIHHMQFEEDGRVLLKFSQGANVYKGVVPRDSVEFRLLS</sequence>
<gene>
    <name evidence="2" type="ORF">SAMN04490203_2521</name>
</gene>
<accession>A0A1H4SZ87</accession>
<evidence type="ECO:0000259" key="1">
    <source>
        <dbReference type="Pfam" id="PF00534"/>
    </source>
</evidence>
<evidence type="ECO:0000313" key="3">
    <source>
        <dbReference type="Proteomes" id="UP000183155"/>
    </source>
</evidence>
<dbReference type="PANTHER" id="PTHR12526:SF630">
    <property type="entry name" value="GLYCOSYLTRANSFERASE"/>
    <property type="match status" value="1"/>
</dbReference>
<proteinExistence type="predicted"/>
<protein>
    <submittedName>
        <fullName evidence="2">Glycosyl transferases group 1</fullName>
    </submittedName>
</protein>
<keyword evidence="2" id="KW-0808">Transferase</keyword>
<dbReference type="GO" id="GO:0016740">
    <property type="term" value="F:transferase activity"/>
    <property type="evidence" value="ECO:0007669"/>
    <property type="project" value="UniProtKB-KW"/>
</dbReference>
<reference evidence="2 3" key="1">
    <citation type="submission" date="2016-10" db="EMBL/GenBank/DDBJ databases">
        <authorList>
            <person name="Varghese N."/>
            <person name="Submissions S."/>
        </authorList>
    </citation>
    <scope>NUCLEOTIDE SEQUENCE [LARGE SCALE GENOMIC DNA]</scope>
    <source>
        <strain evidence="2 3">BS3652</strain>
    </source>
</reference>